<evidence type="ECO:0000313" key="1">
    <source>
        <dbReference type="EMBL" id="BDN95010.1"/>
    </source>
</evidence>
<evidence type="ECO:0008006" key="3">
    <source>
        <dbReference type="Google" id="ProtNLM"/>
    </source>
</evidence>
<dbReference type="AlphaFoldDB" id="A0AAD1KZM6"/>
<dbReference type="Proteomes" id="UP001058317">
    <property type="component" value="Chromosome"/>
</dbReference>
<gene>
    <name evidence="1" type="ORF">KAM621c_01150</name>
</gene>
<dbReference type="EMBL" id="AP026382">
    <property type="protein sequence ID" value="BDN95010.1"/>
    <property type="molecule type" value="Genomic_DNA"/>
</dbReference>
<name>A0AAD1KZM6_CITBR</name>
<dbReference type="InterPro" id="IPR011735">
    <property type="entry name" value="WlaTC/HtrL_glycosyltransf"/>
</dbReference>
<accession>A0AAD1KZM6</accession>
<organism evidence="1 2">
    <name type="scientific">Citrobacter braakii</name>
    <dbReference type="NCBI Taxonomy" id="57706"/>
    <lineage>
        <taxon>Bacteria</taxon>
        <taxon>Pseudomonadati</taxon>
        <taxon>Pseudomonadota</taxon>
        <taxon>Gammaproteobacteria</taxon>
        <taxon>Enterobacterales</taxon>
        <taxon>Enterobacteriaceae</taxon>
        <taxon>Citrobacter</taxon>
        <taxon>Citrobacter freundii complex</taxon>
    </lineage>
</organism>
<dbReference type="NCBIfam" id="TIGR02192">
    <property type="entry name" value="HtrL_YibB"/>
    <property type="match status" value="1"/>
</dbReference>
<dbReference type="NCBIfam" id="NF008462">
    <property type="entry name" value="PRK11346.1"/>
    <property type="match status" value="1"/>
</dbReference>
<reference evidence="1" key="1">
    <citation type="submission" date="2022-07" db="EMBL/GenBank/DDBJ databases">
        <title>Complete genome sequence of carbapenem-resistant Citrobacter spp. in Japan.</title>
        <authorList>
            <person name="Maehana S."/>
            <person name="Suzuki M."/>
            <person name="Kitasato H."/>
        </authorList>
    </citation>
    <scope>NUCLEOTIDE SEQUENCE</scope>
    <source>
        <strain evidence="1">KAM621</strain>
    </source>
</reference>
<evidence type="ECO:0000313" key="2">
    <source>
        <dbReference type="Proteomes" id="UP001058317"/>
    </source>
</evidence>
<protein>
    <recommendedName>
        <fullName evidence="3">Protein YibB</fullName>
    </recommendedName>
</protein>
<proteinExistence type="predicted"/>
<dbReference type="Pfam" id="PF09612">
    <property type="entry name" value="HtrL_YibB"/>
    <property type="match status" value="1"/>
</dbReference>
<sequence length="287" mass="33678">MVMKSSTTIVTAYFDIGRGEWTVNKGFREKLSRSSDVYFDYFKRLAALENEMVIFTSSEFEDRVAEIRKGKPTKIITIDLGKKFKHINNKIRQIQQDDTFKNKLETRQLGNPEYWSPEYVLINNLKAYFVVKAINAGLVNTPMVAWVDFGYCRKPQVTRGLKVWDFPFDRNKMHLFTIKKGLVISSRKQVFDFMIGNHTYIIGGAIVGSPEKWKEFYSLVTECQKETLRNNIVDDDQGIFVMCYYKRPDLLMLNYLGRGKWFDLFRVYRRTALGAKLQALRIFLTRK</sequence>